<keyword evidence="2" id="KW-0808">Transferase</keyword>
<dbReference type="PANTHER" id="PTHR22916:SF3">
    <property type="entry name" value="UDP-GLCNAC:BETAGAL BETA-1,3-N-ACETYLGLUCOSAMINYLTRANSFERASE-LIKE PROTEIN 1"/>
    <property type="match status" value="1"/>
</dbReference>
<dbReference type="InterPro" id="IPR001173">
    <property type="entry name" value="Glyco_trans_2-like"/>
</dbReference>
<protein>
    <submittedName>
        <fullName evidence="2">Glycosyltransferase involved in cell wall biosynthesis</fullName>
    </submittedName>
</protein>
<evidence type="ECO:0000313" key="3">
    <source>
        <dbReference type="Proteomes" id="UP000240010"/>
    </source>
</evidence>
<dbReference type="CDD" id="cd00761">
    <property type="entry name" value="Glyco_tranf_GTA_type"/>
    <property type="match status" value="1"/>
</dbReference>
<dbReference type="InterPro" id="IPR029044">
    <property type="entry name" value="Nucleotide-diphossugar_trans"/>
</dbReference>
<gene>
    <name evidence="2" type="ORF">B0F87_111109</name>
</gene>
<dbReference type="Proteomes" id="UP000240010">
    <property type="component" value="Unassembled WGS sequence"/>
</dbReference>
<accession>A0A2S6H9P5</accession>
<dbReference type="EMBL" id="PTIZ01000011">
    <property type="protein sequence ID" value="PPK74178.1"/>
    <property type="molecule type" value="Genomic_DNA"/>
</dbReference>
<dbReference type="PANTHER" id="PTHR22916">
    <property type="entry name" value="GLYCOSYLTRANSFERASE"/>
    <property type="match status" value="1"/>
</dbReference>
<dbReference type="AlphaFoldDB" id="A0A2S6H9P5"/>
<feature type="domain" description="Glycosyltransferase 2-like" evidence="1">
    <location>
        <begin position="9"/>
        <end position="139"/>
    </location>
</feature>
<name>A0A2S6H9P5_9GAMM</name>
<sequence>MIDKRPLLTVAIPTWNRAFFLEKTLKQLHQELGECEPGSVEVIVSDNYSSDNTSEVVDQAKDMGLNLSYIRNEENIGSDANIAQCFNLATGQYVLILGDDDLLVDKSLPWLLERLRTEKYGVVCMRPYGFDNDFRQEYPGAGGSEKAFLDAGLFLAAIGSLMTLISSCVIHKSILPKLDARDFCGENLVQVHLVIRAALGSQENLFVNRYLIACKRNNSGGYDFSKVFVENLGRILDSYREIGLTEKAIAAIETRLLIGYFPYYLFRQRLNKTGDIGVTYQRFLNRYRGRCCFYFWVAPILKLPRILAIMWGGAATIIGRVLNGDLQRGIMFTINKNG</sequence>
<dbReference type="GO" id="GO:0016758">
    <property type="term" value="F:hexosyltransferase activity"/>
    <property type="evidence" value="ECO:0007669"/>
    <property type="project" value="UniProtKB-ARBA"/>
</dbReference>
<reference evidence="2 3" key="1">
    <citation type="submission" date="2018-02" db="EMBL/GenBank/DDBJ databases">
        <title>Subsurface microbial communities from deep shales in Ohio and West Virginia, USA.</title>
        <authorList>
            <person name="Wrighton K."/>
        </authorList>
    </citation>
    <scope>NUCLEOTIDE SEQUENCE [LARGE SCALE GENOMIC DNA]</scope>
    <source>
        <strain evidence="2 3">OWC-DMM</strain>
    </source>
</reference>
<evidence type="ECO:0000259" key="1">
    <source>
        <dbReference type="Pfam" id="PF00535"/>
    </source>
</evidence>
<comment type="caution">
    <text evidence="2">The sequence shown here is derived from an EMBL/GenBank/DDBJ whole genome shotgun (WGS) entry which is preliminary data.</text>
</comment>
<dbReference type="Pfam" id="PF00535">
    <property type="entry name" value="Glycos_transf_2"/>
    <property type="match status" value="1"/>
</dbReference>
<organism evidence="2 3">
    <name type="scientific">Methylobacter tundripaludum</name>
    <dbReference type="NCBI Taxonomy" id="173365"/>
    <lineage>
        <taxon>Bacteria</taxon>
        <taxon>Pseudomonadati</taxon>
        <taxon>Pseudomonadota</taxon>
        <taxon>Gammaproteobacteria</taxon>
        <taxon>Methylococcales</taxon>
        <taxon>Methylococcaceae</taxon>
        <taxon>Methylobacter</taxon>
    </lineage>
</organism>
<proteinExistence type="predicted"/>
<evidence type="ECO:0000313" key="2">
    <source>
        <dbReference type="EMBL" id="PPK74178.1"/>
    </source>
</evidence>
<dbReference type="Gene3D" id="3.90.550.10">
    <property type="entry name" value="Spore Coat Polysaccharide Biosynthesis Protein SpsA, Chain A"/>
    <property type="match status" value="1"/>
</dbReference>
<dbReference type="RefSeq" id="WP_181050153.1">
    <property type="nucleotide sequence ID" value="NZ_PTIZ01000011.1"/>
</dbReference>
<dbReference type="SUPFAM" id="SSF53448">
    <property type="entry name" value="Nucleotide-diphospho-sugar transferases"/>
    <property type="match status" value="1"/>
</dbReference>